<reference evidence="2 4" key="1">
    <citation type="journal article" date="2015" name="Int. J. Syst. Evol. Microbiol.">
        <title>Exiguobacterium enclense sp. nov., isolated from sediment.</title>
        <authorList>
            <person name="Dastager S.G."/>
            <person name="Mawlankar R."/>
            <person name="Sonalkar V.V."/>
            <person name="Thorat M.N."/>
            <person name="Mual P."/>
            <person name="Verma A."/>
            <person name="Krishnamurthi S."/>
            <person name="Tang S.K."/>
            <person name="Li W.J."/>
        </authorList>
    </citation>
    <scope>NUCLEOTIDE SEQUENCE [LARGE SCALE GENOMIC DNA]</scope>
    <source>
        <strain evidence="2 4">NIO-1109</strain>
    </source>
</reference>
<dbReference type="CDD" id="cd03036">
    <property type="entry name" value="ArsC_like"/>
    <property type="match status" value="1"/>
</dbReference>
<protein>
    <recommendedName>
        <fullName evidence="6">Arsenate reductase</fullName>
    </recommendedName>
</protein>
<accession>A0A0V8GJ07</accession>
<organism evidence="2 4">
    <name type="scientific">Exiguobacterium indicum</name>
    <dbReference type="NCBI Taxonomy" id="296995"/>
    <lineage>
        <taxon>Bacteria</taxon>
        <taxon>Bacillati</taxon>
        <taxon>Bacillota</taxon>
        <taxon>Bacilli</taxon>
        <taxon>Bacillales</taxon>
        <taxon>Bacillales Family XII. Incertae Sedis</taxon>
        <taxon>Exiguobacterium</taxon>
    </lineage>
</organism>
<dbReference type="Gene3D" id="3.40.30.10">
    <property type="entry name" value="Glutaredoxin"/>
    <property type="match status" value="1"/>
</dbReference>
<dbReference type="PROSITE" id="PS51354">
    <property type="entry name" value="GLUTAREDOXIN_2"/>
    <property type="match status" value="1"/>
</dbReference>
<proteinExistence type="inferred from homology"/>
<evidence type="ECO:0000313" key="3">
    <source>
        <dbReference type="EMBL" id="KTR26088.1"/>
    </source>
</evidence>
<dbReference type="PROSITE" id="PS51353">
    <property type="entry name" value="ARSC"/>
    <property type="match status" value="1"/>
</dbReference>
<sequence length="120" mass="13685">MTKTVTMYGYPKCSTCVKAKKALEQHGVEVDYKHIVEETPSATTIQELHQKSGEPLKKFFNTSGQSYRSQGIKDKLPELSEDEQYKLLASDGMLLKRPIVTDGKDVTIGFKEEMYQGKWY</sequence>
<dbReference type="PANTHER" id="PTHR30041">
    <property type="entry name" value="ARSENATE REDUCTASE"/>
    <property type="match status" value="1"/>
</dbReference>
<reference evidence="3 5" key="2">
    <citation type="journal article" date="2016" name="Front. Microbiol.">
        <title>Genomic Resource of Rice Seed Associated Bacteria.</title>
        <authorList>
            <person name="Midha S."/>
            <person name="Bansal K."/>
            <person name="Sharma S."/>
            <person name="Kumar N."/>
            <person name="Patil P.P."/>
            <person name="Chaudhry V."/>
            <person name="Patil P.B."/>
        </authorList>
    </citation>
    <scope>NUCLEOTIDE SEQUENCE [LARGE SCALE GENOMIC DNA]</scope>
    <source>
        <strain evidence="3 5">RSA11</strain>
    </source>
</reference>
<dbReference type="Pfam" id="PF03960">
    <property type="entry name" value="ArsC"/>
    <property type="match status" value="1"/>
</dbReference>
<dbReference type="InterPro" id="IPR036249">
    <property type="entry name" value="Thioredoxin-like_sf"/>
</dbReference>
<dbReference type="AlphaFoldDB" id="A0A0V8GJ07"/>
<name>A0A0V8GJ07_9BACL</name>
<dbReference type="Proteomes" id="UP000072605">
    <property type="component" value="Unassembled WGS sequence"/>
</dbReference>
<evidence type="ECO:0008006" key="6">
    <source>
        <dbReference type="Google" id="ProtNLM"/>
    </source>
</evidence>
<evidence type="ECO:0000256" key="1">
    <source>
        <dbReference type="PROSITE-ProRule" id="PRU01282"/>
    </source>
</evidence>
<dbReference type="RefSeq" id="WP_023469169.1">
    <property type="nucleotide sequence ID" value="NZ_FMYN01000001.1"/>
</dbReference>
<dbReference type="SUPFAM" id="SSF52833">
    <property type="entry name" value="Thioredoxin-like"/>
    <property type="match status" value="1"/>
</dbReference>
<evidence type="ECO:0000313" key="5">
    <source>
        <dbReference type="Proteomes" id="UP000072605"/>
    </source>
</evidence>
<evidence type="ECO:0000313" key="4">
    <source>
        <dbReference type="Proteomes" id="UP000053797"/>
    </source>
</evidence>
<dbReference type="Proteomes" id="UP000053797">
    <property type="component" value="Unassembled WGS sequence"/>
</dbReference>
<dbReference type="PANTHER" id="PTHR30041:SF8">
    <property type="entry name" value="PROTEIN YFFB"/>
    <property type="match status" value="1"/>
</dbReference>
<dbReference type="OrthoDB" id="9794155at2"/>
<dbReference type="GeneID" id="90838579"/>
<comment type="similarity">
    <text evidence="1">Belongs to the ArsC family.</text>
</comment>
<dbReference type="InterPro" id="IPR006660">
    <property type="entry name" value="Arsenate_reductase-like"/>
</dbReference>
<dbReference type="InterPro" id="IPR006504">
    <property type="entry name" value="Tscrpt_reg_Spx/MgsR"/>
</dbReference>
<dbReference type="NCBIfam" id="TIGR01617">
    <property type="entry name" value="arsC_related"/>
    <property type="match status" value="1"/>
</dbReference>
<evidence type="ECO:0000313" key="2">
    <source>
        <dbReference type="EMBL" id="KSU50205.1"/>
    </source>
</evidence>
<comment type="caution">
    <text evidence="2">The sequence shown here is derived from an EMBL/GenBank/DDBJ whole genome shotgun (WGS) entry which is preliminary data.</text>
</comment>
<dbReference type="EMBL" id="LDQV01000027">
    <property type="protein sequence ID" value="KTR26088.1"/>
    <property type="molecule type" value="Genomic_DNA"/>
</dbReference>
<dbReference type="EMBL" id="LNQL01000001">
    <property type="protein sequence ID" value="KSU50205.1"/>
    <property type="molecule type" value="Genomic_DNA"/>
</dbReference>
<gene>
    <name evidence="2" type="ORF">AS033_02180</name>
    <name evidence="3" type="ORF">RSA11_11885</name>
</gene>